<evidence type="ECO:0000256" key="15">
    <source>
        <dbReference type="ARBA" id="ARBA00023180"/>
    </source>
</evidence>
<keyword evidence="7 20" id="KW-0645">Protease</keyword>
<keyword evidence="8 18" id="KW-0479">Metal-binding</keyword>
<dbReference type="GO" id="GO:0043171">
    <property type="term" value="P:peptide catabolic process"/>
    <property type="evidence" value="ECO:0007669"/>
    <property type="project" value="TreeGrafter"/>
</dbReference>
<evidence type="ECO:0000256" key="19">
    <source>
        <dbReference type="PIRSR" id="PIRSR634016-4"/>
    </source>
</evidence>
<dbReference type="InterPro" id="IPR042097">
    <property type="entry name" value="Aminopeptidase_N-like_N_sf"/>
</dbReference>
<evidence type="ECO:0000256" key="7">
    <source>
        <dbReference type="ARBA" id="ARBA00022670"/>
    </source>
</evidence>
<keyword evidence="11 18" id="KW-0862">Zinc</keyword>
<keyword evidence="6" id="KW-0336">GPI-anchor</keyword>
<dbReference type="GO" id="GO:0098552">
    <property type="term" value="C:side of membrane"/>
    <property type="evidence" value="ECO:0007669"/>
    <property type="project" value="UniProtKB-KW"/>
</dbReference>
<accession>A0AAN8SH74</accession>
<dbReference type="Proteomes" id="UP001372834">
    <property type="component" value="Unassembled WGS sequence"/>
</dbReference>
<dbReference type="InterPro" id="IPR014782">
    <property type="entry name" value="Peptidase_M1_dom"/>
</dbReference>
<dbReference type="FunFam" id="1.10.390.10:FF:000013">
    <property type="entry name" value="Aminopeptidase N"/>
    <property type="match status" value="1"/>
</dbReference>
<keyword evidence="9 22" id="KW-0732">Signal</keyword>
<dbReference type="Pfam" id="PF01433">
    <property type="entry name" value="Peptidase_M1"/>
    <property type="match status" value="1"/>
</dbReference>
<keyword evidence="16" id="KW-0449">Lipoprotein</keyword>
<evidence type="ECO:0000256" key="17">
    <source>
        <dbReference type="PIRSR" id="PIRSR634016-1"/>
    </source>
</evidence>
<dbReference type="SUPFAM" id="SSF55486">
    <property type="entry name" value="Metalloproteases ('zincins'), catalytic domain"/>
    <property type="match status" value="1"/>
</dbReference>
<keyword evidence="5" id="KW-1003">Cell membrane</keyword>
<dbReference type="PANTHER" id="PTHR11533:SF253">
    <property type="entry name" value="AMINOPEPTIDASE-RELATED"/>
    <property type="match status" value="1"/>
</dbReference>
<dbReference type="Pfam" id="PF17900">
    <property type="entry name" value="Peptidase_M1_N"/>
    <property type="match status" value="1"/>
</dbReference>
<sequence length="1000" mass="115730">MNLKVLLVLAVLSGVHSLEHFRLPQTAIPEHYELRILTDLSTDFFYKGKVAIDFHVTEKTDKVVLHSKNLHIFENETDLEEVNFLTKNNDLRWRRIAQEDQIKTASENPGSLEENTVRDAVEGPECITEEKAKESDKQNAEIVESSTVSVKEKESSEQQLVGENTTEGTSTTTQSAQPVKESSESTTTADLVNESTPQSVPHQVIEDKVKQPATSQPETNNVTDNKPTTVVTEKPEIVFDNGYKSENHDFHIENEFLTIRFDKPLMPGKKYRLKLAYQGILSDTLTGFHRVPYTKKGSQKSTWLASTVFEPSEARTAFPCFDEPHLKATFDVTLGHDKKFTALSNMPLKSTSPVENLPEYQWSTFERTPRMSTFLVAFLISDLEHLSPRQNYSANSTVNYRFWSRHDVLYKTRYAMKIAPDMKNYMEHILQIRDVLPKHDFIALPAFVSTALENWGLYSFAEKNLLYTPGLSSIFSKFQITQVMAHEISHMWFGNMVTPKWWNQIWLSEGFSNFFEIVAADHVQPNWDLKTTSVIFAYLKVFSLDALHSSHPLVPKFNEPNELNDIFDSISYQKGFYLVRMLNYTLGHEAFMTGVRDYLQKNLLSNVEEDDLWEALNDHAHREANLRPDLHLKDVMYNWTRKAGYPILQVTRDYDNNTASVSQTRFVRFKGDFEFRDNSQDFADITTKWWVPLTYTTGSEMNFRDTKPKIWLDPADESVTLTDMPSKNDFVLMNLDVSGLYRVNYDERNWALLAAYLINEDYSDISVLNRVQIIDDLLDLARSGDIPYERALEATGYLRRETHFLPWKAALSNFDFITRMFRSKDNNKNWKKFVRHLVSPRFDELGFDFVKNESLSDSLNRKQIVKWACKTGLRQCTRKSVSLFKKWMDERRPDEKNPIPSHLRSVVYCTAIENGGNKEWQFLWQRYLSNVFTDKTPILVGLGCSRSSRTLKKYLDWSIRETSGIRKQDAPHVFKAVAKNDIGLPIAKNFLKERGNDMRK</sequence>
<dbReference type="AlphaFoldDB" id="A0AAN8SH74"/>
<dbReference type="InterPro" id="IPR001930">
    <property type="entry name" value="Peptidase_M1"/>
</dbReference>
<evidence type="ECO:0000256" key="4">
    <source>
        <dbReference type="ARBA" id="ARBA00022438"/>
    </source>
</evidence>
<feature type="binding site" evidence="18">
    <location>
        <position position="490"/>
    </location>
    <ligand>
        <name>Zn(2+)</name>
        <dbReference type="ChEBI" id="CHEBI:29105"/>
        <note>catalytic</note>
    </ligand>
</feature>
<evidence type="ECO:0000256" key="20">
    <source>
        <dbReference type="RuleBase" id="RU364040"/>
    </source>
</evidence>
<dbReference type="GO" id="GO:0008270">
    <property type="term" value="F:zinc ion binding"/>
    <property type="evidence" value="ECO:0007669"/>
    <property type="project" value="UniProtKB-UniRule"/>
</dbReference>
<evidence type="ECO:0000313" key="26">
    <source>
        <dbReference type="EMBL" id="KAK6644240.1"/>
    </source>
</evidence>
<dbReference type="GO" id="GO:0016285">
    <property type="term" value="F:alanyl aminopeptidase activity"/>
    <property type="evidence" value="ECO:0007669"/>
    <property type="project" value="UniProtKB-EC"/>
</dbReference>
<feature type="binding site" evidence="18">
    <location>
        <position position="486"/>
    </location>
    <ligand>
        <name>Zn(2+)</name>
        <dbReference type="ChEBI" id="CHEBI:29105"/>
        <note>catalytic</note>
    </ligand>
</feature>
<feature type="active site" description="Proton acceptor" evidence="17">
    <location>
        <position position="487"/>
    </location>
</feature>
<dbReference type="InterPro" id="IPR034016">
    <property type="entry name" value="M1_APN-typ"/>
</dbReference>
<dbReference type="Gene3D" id="1.25.50.20">
    <property type="match status" value="1"/>
</dbReference>
<evidence type="ECO:0000256" key="18">
    <source>
        <dbReference type="PIRSR" id="PIRSR634016-3"/>
    </source>
</evidence>
<evidence type="ECO:0000259" key="23">
    <source>
        <dbReference type="Pfam" id="PF01433"/>
    </source>
</evidence>
<dbReference type="Gene3D" id="1.10.390.10">
    <property type="entry name" value="Neutral Protease Domain 2"/>
    <property type="match status" value="1"/>
</dbReference>
<gene>
    <name evidence="26" type="ORF">RUM43_000507</name>
</gene>
<evidence type="ECO:0000256" key="22">
    <source>
        <dbReference type="SAM" id="SignalP"/>
    </source>
</evidence>
<dbReference type="CDD" id="cd09601">
    <property type="entry name" value="M1_APN-Q_like"/>
    <property type="match status" value="1"/>
</dbReference>
<protein>
    <recommendedName>
        <fullName evidence="20">Aminopeptidase</fullName>
        <ecNumber evidence="20">3.4.11.-</ecNumber>
    </recommendedName>
</protein>
<evidence type="ECO:0000256" key="21">
    <source>
        <dbReference type="SAM" id="MobiDB-lite"/>
    </source>
</evidence>
<keyword evidence="15" id="KW-0325">Glycoprotein</keyword>
<feature type="domain" description="Aminopeptidase N-like N-terminal" evidence="25">
    <location>
        <begin position="247"/>
        <end position="375"/>
    </location>
</feature>
<dbReference type="Pfam" id="PF11838">
    <property type="entry name" value="ERAP1_C"/>
    <property type="match status" value="1"/>
</dbReference>
<name>A0AAN8SH74_POLSC</name>
<feature type="compositionally biased region" description="Polar residues" evidence="21">
    <location>
        <begin position="212"/>
        <end position="227"/>
    </location>
</feature>
<dbReference type="FunFam" id="2.60.40.1910:FF:000008">
    <property type="entry name" value="Aminopeptidase"/>
    <property type="match status" value="1"/>
</dbReference>
<evidence type="ECO:0000256" key="13">
    <source>
        <dbReference type="ARBA" id="ARBA00023136"/>
    </source>
</evidence>
<feature type="signal peptide" evidence="22">
    <location>
        <begin position="1"/>
        <end position="17"/>
    </location>
</feature>
<comment type="caution">
    <text evidence="26">The sequence shown here is derived from an EMBL/GenBank/DDBJ whole genome shotgun (WGS) entry which is preliminary data.</text>
</comment>
<feature type="domain" description="Peptidase M1 membrane alanine aminopeptidase" evidence="23">
    <location>
        <begin position="414"/>
        <end position="639"/>
    </location>
</feature>
<dbReference type="GO" id="GO:0005886">
    <property type="term" value="C:plasma membrane"/>
    <property type="evidence" value="ECO:0007669"/>
    <property type="project" value="UniProtKB-SubCell"/>
</dbReference>
<reference evidence="26 27" key="1">
    <citation type="submission" date="2023-10" db="EMBL/GenBank/DDBJ databases">
        <title>Genomes of two closely related lineages of the louse Polyplax serrata with different host specificities.</title>
        <authorList>
            <person name="Martinu J."/>
            <person name="Tarabai H."/>
            <person name="Stefka J."/>
            <person name="Hypsa V."/>
        </authorList>
    </citation>
    <scope>NUCLEOTIDE SEQUENCE [LARGE SCALE GENOMIC DNA]</scope>
    <source>
        <strain evidence="26">HR10_N</strain>
    </source>
</reference>
<keyword evidence="13" id="KW-0472">Membrane</keyword>
<evidence type="ECO:0000259" key="24">
    <source>
        <dbReference type="Pfam" id="PF11838"/>
    </source>
</evidence>
<organism evidence="26 27">
    <name type="scientific">Polyplax serrata</name>
    <name type="common">Common mouse louse</name>
    <dbReference type="NCBI Taxonomy" id="468196"/>
    <lineage>
        <taxon>Eukaryota</taxon>
        <taxon>Metazoa</taxon>
        <taxon>Ecdysozoa</taxon>
        <taxon>Arthropoda</taxon>
        <taxon>Hexapoda</taxon>
        <taxon>Insecta</taxon>
        <taxon>Pterygota</taxon>
        <taxon>Neoptera</taxon>
        <taxon>Paraneoptera</taxon>
        <taxon>Psocodea</taxon>
        <taxon>Troctomorpha</taxon>
        <taxon>Phthiraptera</taxon>
        <taxon>Anoplura</taxon>
        <taxon>Polyplacidae</taxon>
        <taxon>Polyplax</taxon>
    </lineage>
</organism>
<feature type="compositionally biased region" description="Polar residues" evidence="21">
    <location>
        <begin position="184"/>
        <end position="201"/>
    </location>
</feature>
<dbReference type="FunFam" id="1.25.50.20:FF:000001">
    <property type="entry name" value="Aminopeptidase"/>
    <property type="match status" value="1"/>
</dbReference>
<feature type="binding site" evidence="18">
    <location>
        <position position="509"/>
    </location>
    <ligand>
        <name>Zn(2+)</name>
        <dbReference type="ChEBI" id="CHEBI:29105"/>
        <note>catalytic</note>
    </ligand>
</feature>
<evidence type="ECO:0000256" key="8">
    <source>
        <dbReference type="ARBA" id="ARBA00022723"/>
    </source>
</evidence>
<evidence type="ECO:0000313" key="27">
    <source>
        <dbReference type="Proteomes" id="UP001372834"/>
    </source>
</evidence>
<proteinExistence type="inferred from homology"/>
<dbReference type="EMBL" id="JAWJWE010000001">
    <property type="protein sequence ID" value="KAK6644240.1"/>
    <property type="molecule type" value="Genomic_DNA"/>
</dbReference>
<feature type="domain" description="ERAP1-like C-terminal" evidence="24">
    <location>
        <begin position="730"/>
        <end position="994"/>
    </location>
</feature>
<comment type="cofactor">
    <cofactor evidence="18 20">
        <name>Zn(2+)</name>
        <dbReference type="ChEBI" id="CHEBI:29105"/>
    </cofactor>
    <text evidence="18 20">Binds 1 zinc ion per subunit.</text>
</comment>
<evidence type="ECO:0000256" key="5">
    <source>
        <dbReference type="ARBA" id="ARBA00022475"/>
    </source>
</evidence>
<keyword evidence="12 20" id="KW-0482">Metalloprotease</keyword>
<dbReference type="Gene3D" id="2.60.40.1730">
    <property type="entry name" value="tricorn interacting facor f3 domain"/>
    <property type="match status" value="2"/>
</dbReference>
<dbReference type="GO" id="GO:0042277">
    <property type="term" value="F:peptide binding"/>
    <property type="evidence" value="ECO:0007669"/>
    <property type="project" value="TreeGrafter"/>
</dbReference>
<dbReference type="InterPro" id="IPR027268">
    <property type="entry name" value="Peptidase_M4/M1_CTD_sf"/>
</dbReference>
<dbReference type="PRINTS" id="PR00756">
    <property type="entry name" value="ALADIPTASE"/>
</dbReference>
<feature type="compositionally biased region" description="Basic and acidic residues" evidence="21">
    <location>
        <begin position="128"/>
        <end position="139"/>
    </location>
</feature>
<feature type="region of interest" description="Disordered" evidence="21">
    <location>
        <begin position="102"/>
        <end position="203"/>
    </location>
</feature>
<evidence type="ECO:0000256" key="3">
    <source>
        <dbReference type="ARBA" id="ARBA00010136"/>
    </source>
</evidence>
<evidence type="ECO:0000256" key="14">
    <source>
        <dbReference type="ARBA" id="ARBA00023157"/>
    </source>
</evidence>
<dbReference type="EC" id="3.4.11.-" evidence="20"/>
<evidence type="ECO:0000256" key="12">
    <source>
        <dbReference type="ARBA" id="ARBA00023049"/>
    </source>
</evidence>
<feature type="compositionally biased region" description="Low complexity" evidence="21">
    <location>
        <begin position="162"/>
        <end position="173"/>
    </location>
</feature>
<evidence type="ECO:0000256" key="11">
    <source>
        <dbReference type="ARBA" id="ARBA00022833"/>
    </source>
</evidence>
<comment type="subcellular location">
    <subcellularLocation>
        <location evidence="2">Cell membrane</location>
        <topology evidence="2">Lipid-anchor</topology>
        <topology evidence="2">GPI-anchor</topology>
    </subcellularLocation>
</comment>
<evidence type="ECO:0000256" key="16">
    <source>
        <dbReference type="ARBA" id="ARBA00023288"/>
    </source>
</evidence>
<dbReference type="GO" id="GO:0005737">
    <property type="term" value="C:cytoplasm"/>
    <property type="evidence" value="ECO:0007669"/>
    <property type="project" value="TreeGrafter"/>
</dbReference>
<feature type="chain" id="PRO_5042901817" description="Aminopeptidase" evidence="22">
    <location>
        <begin position="18"/>
        <end position="1000"/>
    </location>
</feature>
<evidence type="ECO:0000256" key="1">
    <source>
        <dbReference type="ARBA" id="ARBA00000098"/>
    </source>
</evidence>
<keyword evidence="4 20" id="KW-0031">Aminopeptidase</keyword>
<dbReference type="GO" id="GO:0070006">
    <property type="term" value="F:metalloaminopeptidase activity"/>
    <property type="evidence" value="ECO:0007669"/>
    <property type="project" value="TreeGrafter"/>
</dbReference>
<keyword evidence="10 20" id="KW-0378">Hydrolase</keyword>
<comment type="similarity">
    <text evidence="3 20">Belongs to the peptidase M1 family.</text>
</comment>
<comment type="catalytic activity">
    <reaction evidence="1">
        <text>Release of an N-terminal amino acid, Xaa-|-Yaa- from a peptide, amide or arylamide. Xaa is preferably Ala, but may be most amino acids including Pro (slow action). When a terminal hydrophobic residue is followed by a prolyl residue, the two may be released as an intact Xaa-Pro dipeptide.</text>
        <dbReference type="EC" id="3.4.11.2"/>
    </reaction>
</comment>
<evidence type="ECO:0000256" key="9">
    <source>
        <dbReference type="ARBA" id="ARBA00022729"/>
    </source>
</evidence>
<feature type="region of interest" description="Disordered" evidence="21">
    <location>
        <begin position="208"/>
        <end position="227"/>
    </location>
</feature>
<evidence type="ECO:0000256" key="2">
    <source>
        <dbReference type="ARBA" id="ARBA00004609"/>
    </source>
</evidence>
<dbReference type="InterPro" id="IPR045357">
    <property type="entry name" value="Aminopeptidase_N-like_N"/>
</dbReference>
<dbReference type="Gene3D" id="2.60.40.1910">
    <property type="match status" value="1"/>
</dbReference>
<evidence type="ECO:0000256" key="6">
    <source>
        <dbReference type="ARBA" id="ARBA00022622"/>
    </source>
</evidence>
<dbReference type="GO" id="GO:0006508">
    <property type="term" value="P:proteolysis"/>
    <property type="evidence" value="ECO:0007669"/>
    <property type="project" value="UniProtKB-KW"/>
</dbReference>
<dbReference type="PANTHER" id="PTHR11533">
    <property type="entry name" value="PROTEASE M1 ZINC METALLOPROTEASE"/>
    <property type="match status" value="1"/>
</dbReference>
<dbReference type="SUPFAM" id="SSF63737">
    <property type="entry name" value="Leukotriene A4 hydrolase N-terminal domain"/>
    <property type="match status" value="2"/>
</dbReference>
<feature type="site" description="Transition state stabilizer" evidence="19">
    <location>
        <position position="572"/>
    </location>
</feature>
<keyword evidence="14" id="KW-1015">Disulfide bond</keyword>
<dbReference type="GO" id="GO:0005615">
    <property type="term" value="C:extracellular space"/>
    <property type="evidence" value="ECO:0007669"/>
    <property type="project" value="TreeGrafter"/>
</dbReference>
<dbReference type="InterPro" id="IPR050344">
    <property type="entry name" value="Peptidase_M1_aminopeptidases"/>
</dbReference>
<evidence type="ECO:0000259" key="25">
    <source>
        <dbReference type="Pfam" id="PF17900"/>
    </source>
</evidence>
<dbReference type="InterPro" id="IPR024571">
    <property type="entry name" value="ERAP1-like_C_dom"/>
</dbReference>
<evidence type="ECO:0000256" key="10">
    <source>
        <dbReference type="ARBA" id="ARBA00022801"/>
    </source>
</evidence>